<feature type="domain" description="ASCH" evidence="1">
    <location>
        <begin position="9"/>
        <end position="112"/>
    </location>
</feature>
<dbReference type="Gene3D" id="2.30.130.30">
    <property type="entry name" value="Hypothetical protein"/>
    <property type="match status" value="1"/>
</dbReference>
<dbReference type="EMBL" id="JNAD02000002">
    <property type="protein sequence ID" value="RKM98255.1"/>
    <property type="molecule type" value="Genomic_DNA"/>
</dbReference>
<evidence type="ECO:0000259" key="1">
    <source>
        <dbReference type="SMART" id="SM01022"/>
    </source>
</evidence>
<sequence>MHQPAEYSLSIRKPYFDLIASGAKTIEVRVGYPKIRRITAGDMLRITCADQAMTTRVTAVKEYNSFTAMLDAEDPAVIGGPGMTRDQLLTAIRDIYPPDREALGVFALHLARTRAGQPAPGDGDQGDTA</sequence>
<dbReference type="SUPFAM" id="SSF88697">
    <property type="entry name" value="PUA domain-like"/>
    <property type="match status" value="1"/>
</dbReference>
<dbReference type="SMART" id="SM01022">
    <property type="entry name" value="ASCH"/>
    <property type="match status" value="1"/>
</dbReference>
<keyword evidence="3" id="KW-1185">Reference proteome</keyword>
<protein>
    <submittedName>
        <fullName evidence="2">ASCH domain-containing protein</fullName>
    </submittedName>
</protein>
<name>A0A3R7EXV4_9ACTN</name>
<dbReference type="AlphaFoldDB" id="A0A3R7EXV4"/>
<gene>
    <name evidence="2" type="ORF">SFRA_004500</name>
</gene>
<comment type="caution">
    <text evidence="2">The sequence shown here is derived from an EMBL/GenBank/DDBJ whole genome shotgun (WGS) entry which is preliminary data.</text>
</comment>
<evidence type="ECO:0000313" key="3">
    <source>
        <dbReference type="Proteomes" id="UP000028058"/>
    </source>
</evidence>
<dbReference type="Pfam" id="PF04266">
    <property type="entry name" value="ASCH"/>
    <property type="match status" value="1"/>
</dbReference>
<dbReference type="InterPro" id="IPR015947">
    <property type="entry name" value="PUA-like_sf"/>
</dbReference>
<organism evidence="2 3">
    <name type="scientific">Streptomyces xinghaiensis</name>
    <dbReference type="NCBI Taxonomy" id="1038928"/>
    <lineage>
        <taxon>Bacteria</taxon>
        <taxon>Bacillati</taxon>
        <taxon>Actinomycetota</taxon>
        <taxon>Actinomycetes</taxon>
        <taxon>Kitasatosporales</taxon>
        <taxon>Streptomycetaceae</taxon>
        <taxon>Streptomyces</taxon>
    </lineage>
</organism>
<dbReference type="RefSeq" id="WP_050364381.1">
    <property type="nucleotide sequence ID" value="NZ_CP134822.1"/>
</dbReference>
<dbReference type="OrthoDB" id="9764897at2"/>
<dbReference type="Proteomes" id="UP000028058">
    <property type="component" value="Unassembled WGS sequence"/>
</dbReference>
<dbReference type="InterPro" id="IPR007374">
    <property type="entry name" value="ASCH_domain"/>
</dbReference>
<accession>A0A3R7EXV4</accession>
<evidence type="ECO:0000313" key="2">
    <source>
        <dbReference type="EMBL" id="RKM98255.1"/>
    </source>
</evidence>
<reference evidence="2 3" key="1">
    <citation type="journal article" date="2014" name="Genome Announc.">
        <title>Draft Genome Sequence of Streptomyces fradiae ATCC 19609, a Strain Highly Sensitive to Antibiotics.</title>
        <authorList>
            <person name="Bekker O.B."/>
            <person name="Klimina K.M."/>
            <person name="Vatlin A.A."/>
            <person name="Zakharevich N.V."/>
            <person name="Kasianov A.S."/>
            <person name="Danilenko V.N."/>
        </authorList>
    </citation>
    <scope>NUCLEOTIDE SEQUENCE [LARGE SCALE GENOMIC DNA]</scope>
    <source>
        <strain evidence="2 3">ATCC 19609</strain>
    </source>
</reference>
<proteinExistence type="predicted"/>